<dbReference type="EMBL" id="CP099959">
    <property type="protein sequence ID" value="XCC58145.1"/>
    <property type="molecule type" value="Genomic_DNA"/>
</dbReference>
<feature type="transmembrane region" description="Helical" evidence="1">
    <location>
        <begin position="68"/>
        <end position="94"/>
    </location>
</feature>
<name>A0AAU8A3Z5_9BURK</name>
<keyword evidence="1" id="KW-1003">Cell membrane</keyword>
<dbReference type="PANTHER" id="PTHR38684">
    <property type="entry name" value="PROTEIN AMPE"/>
    <property type="match status" value="1"/>
</dbReference>
<dbReference type="GO" id="GO:0009236">
    <property type="term" value="P:cobalamin biosynthetic process"/>
    <property type="evidence" value="ECO:0007669"/>
    <property type="project" value="UniProtKB-UniRule"/>
</dbReference>
<gene>
    <name evidence="1" type="primary">cobD</name>
    <name evidence="2" type="ORF">NKE59_02320</name>
</gene>
<dbReference type="PANTHER" id="PTHR38684:SF1">
    <property type="entry name" value="PROTEIN AMPE"/>
    <property type="match status" value="1"/>
</dbReference>
<dbReference type="RefSeq" id="WP_353439312.1">
    <property type="nucleotide sequence ID" value="NZ_CP099959.1"/>
</dbReference>
<accession>A0AAU8A3Z5</accession>
<feature type="transmembrane region" description="Helical" evidence="1">
    <location>
        <begin position="296"/>
        <end position="317"/>
    </location>
</feature>
<protein>
    <recommendedName>
        <fullName evidence="1">Cobalamin biosynthesis protein CobD</fullName>
    </recommendedName>
</protein>
<dbReference type="GO" id="GO:0046677">
    <property type="term" value="P:response to antibiotic"/>
    <property type="evidence" value="ECO:0007669"/>
    <property type="project" value="TreeGrafter"/>
</dbReference>
<dbReference type="InterPro" id="IPR004485">
    <property type="entry name" value="Cobalamin_biosynth_CobD/CbiB"/>
</dbReference>
<feature type="transmembrane region" description="Helical" evidence="1">
    <location>
        <begin position="156"/>
        <end position="178"/>
    </location>
</feature>
<dbReference type="InterPro" id="IPR052966">
    <property type="entry name" value="Beta-lactamase_Reg"/>
</dbReference>
<comment type="function">
    <text evidence="1">Converts cobyric acid to cobinamide by the addition of aminopropanol on the F carboxylic group.</text>
</comment>
<comment type="pathway">
    <text evidence="1">Cofactor biosynthesis; adenosylcobalamin biosynthesis.</text>
</comment>
<comment type="subcellular location">
    <subcellularLocation>
        <location evidence="1">Cell membrane</location>
        <topology evidence="1">Multi-pass membrane protein</topology>
    </subcellularLocation>
</comment>
<comment type="similarity">
    <text evidence="1">Belongs to the CobD/CbiB family.</text>
</comment>
<evidence type="ECO:0000256" key="1">
    <source>
        <dbReference type="HAMAP-Rule" id="MF_00024"/>
    </source>
</evidence>
<dbReference type="Pfam" id="PF03186">
    <property type="entry name" value="CobD_Cbib"/>
    <property type="match status" value="1"/>
</dbReference>
<evidence type="ECO:0000313" key="2">
    <source>
        <dbReference type="EMBL" id="XCC58145.1"/>
    </source>
</evidence>
<dbReference type="NCBIfam" id="NF005792">
    <property type="entry name" value="PRK07630.1"/>
    <property type="match status" value="1"/>
</dbReference>
<dbReference type="HAMAP" id="MF_00024">
    <property type="entry name" value="CobD_CbiB"/>
    <property type="match status" value="1"/>
</dbReference>
<keyword evidence="1" id="KW-0812">Transmembrane</keyword>
<reference evidence="2" key="1">
    <citation type="submission" date="2022-06" db="EMBL/GenBank/DDBJ databases">
        <title>New Polynucleobacter species.</title>
        <authorList>
            <person name="Hahn M.W."/>
        </authorList>
    </citation>
    <scope>NUCLEOTIDE SEQUENCE</scope>
    <source>
        <strain evidence="2">UK-FUSCHL-C3</strain>
    </source>
</reference>
<comment type="caution">
    <text evidence="1">Lacks conserved residue(s) required for the propagation of feature annotation.</text>
</comment>
<dbReference type="GO" id="GO:0005886">
    <property type="term" value="C:plasma membrane"/>
    <property type="evidence" value="ECO:0007669"/>
    <property type="project" value="UniProtKB-SubCell"/>
</dbReference>
<keyword evidence="1" id="KW-1133">Transmembrane helix</keyword>
<sequence>MTFFSILFALIAEQYRPVTSSHWIRRASLAWLDWVAKEFGGKSADGATPVGARLACLVGFGLPTIFVFAIYVVAFVAHPLLAFVWNIIIVYLFFGFRQFSHSFTEVHEAIQNHDVPAARAALQSWLGDDIDVTHLSKTEIIAVALERAIIGAHRHVFGVFFWFLVPIGPAGVVLYRLADKASLRWEQYGFNLSEAAKHFFYILDWLPVRLSAMSFAIVGNFEDSVYAWRNLTSKWSDPLSAVLLASGSGALGVRLGEPLREPTSDEALSRAETGEPPVYEIGKEPSEHSMRSAIGLVWRALIVCMVVLAMLTIALWLG</sequence>
<keyword evidence="1" id="KW-0472">Membrane</keyword>
<dbReference type="GO" id="GO:0015420">
    <property type="term" value="F:ABC-type vitamin B12 transporter activity"/>
    <property type="evidence" value="ECO:0007669"/>
    <property type="project" value="UniProtKB-UniRule"/>
</dbReference>
<dbReference type="AlphaFoldDB" id="A0AAU8A3Z5"/>
<dbReference type="GO" id="GO:0048472">
    <property type="term" value="F:threonine-phosphate decarboxylase activity"/>
    <property type="evidence" value="ECO:0007669"/>
    <property type="project" value="InterPro"/>
</dbReference>
<keyword evidence="1" id="KW-0169">Cobalamin biosynthesis</keyword>
<proteinExistence type="inferred from homology"/>
<organism evidence="2">
    <name type="scientific">Polynucleobacter sp. UK-FUSCHL-C3</name>
    <dbReference type="NCBI Taxonomy" id="2955208"/>
    <lineage>
        <taxon>Bacteria</taxon>
        <taxon>Pseudomonadati</taxon>
        <taxon>Pseudomonadota</taxon>
        <taxon>Betaproteobacteria</taxon>
        <taxon>Burkholderiales</taxon>
        <taxon>Burkholderiaceae</taxon>
        <taxon>Polynucleobacter</taxon>
    </lineage>
</organism>